<organism evidence="1 2">
    <name type="scientific">Chara braunii</name>
    <name type="common">Braun's stonewort</name>
    <dbReference type="NCBI Taxonomy" id="69332"/>
    <lineage>
        <taxon>Eukaryota</taxon>
        <taxon>Viridiplantae</taxon>
        <taxon>Streptophyta</taxon>
        <taxon>Charophyceae</taxon>
        <taxon>Charales</taxon>
        <taxon>Characeae</taxon>
        <taxon>Chara</taxon>
    </lineage>
</organism>
<name>A0A388MBH8_CHABU</name>
<dbReference type="Proteomes" id="UP000265515">
    <property type="component" value="Unassembled WGS sequence"/>
</dbReference>
<reference evidence="1 2" key="1">
    <citation type="journal article" date="2018" name="Cell">
        <title>The Chara Genome: Secondary Complexity and Implications for Plant Terrestrialization.</title>
        <authorList>
            <person name="Nishiyama T."/>
            <person name="Sakayama H."/>
            <person name="Vries J.D."/>
            <person name="Buschmann H."/>
            <person name="Saint-Marcoux D."/>
            <person name="Ullrich K.K."/>
            <person name="Haas F.B."/>
            <person name="Vanderstraeten L."/>
            <person name="Becker D."/>
            <person name="Lang D."/>
            <person name="Vosolsobe S."/>
            <person name="Rombauts S."/>
            <person name="Wilhelmsson P.K.I."/>
            <person name="Janitza P."/>
            <person name="Kern R."/>
            <person name="Heyl A."/>
            <person name="Rumpler F."/>
            <person name="Villalobos L.I.A.C."/>
            <person name="Clay J.M."/>
            <person name="Skokan R."/>
            <person name="Toyoda A."/>
            <person name="Suzuki Y."/>
            <person name="Kagoshima H."/>
            <person name="Schijlen E."/>
            <person name="Tajeshwar N."/>
            <person name="Catarino B."/>
            <person name="Hetherington A.J."/>
            <person name="Saltykova A."/>
            <person name="Bonnot C."/>
            <person name="Breuninger H."/>
            <person name="Symeonidi A."/>
            <person name="Radhakrishnan G.V."/>
            <person name="Van Nieuwerburgh F."/>
            <person name="Deforce D."/>
            <person name="Chang C."/>
            <person name="Karol K.G."/>
            <person name="Hedrich R."/>
            <person name="Ulvskov P."/>
            <person name="Glockner G."/>
            <person name="Delwiche C.F."/>
            <person name="Petrasek J."/>
            <person name="Van de Peer Y."/>
            <person name="Friml J."/>
            <person name="Beilby M."/>
            <person name="Dolan L."/>
            <person name="Kohara Y."/>
            <person name="Sugano S."/>
            <person name="Fujiyama A."/>
            <person name="Delaux P.-M."/>
            <person name="Quint M."/>
            <person name="TheiBen G."/>
            <person name="Hagemann M."/>
            <person name="Harholt J."/>
            <person name="Dunand C."/>
            <person name="Zachgo S."/>
            <person name="Langdale J."/>
            <person name="Maumus F."/>
            <person name="Straeten D.V.D."/>
            <person name="Gould S.B."/>
            <person name="Rensing S.A."/>
        </authorList>
    </citation>
    <scope>NUCLEOTIDE SEQUENCE [LARGE SCALE GENOMIC DNA]</scope>
    <source>
        <strain evidence="1 2">S276</strain>
    </source>
</reference>
<dbReference type="AlphaFoldDB" id="A0A388MBH8"/>
<accession>A0A388MBH8</accession>
<comment type="caution">
    <text evidence="1">The sequence shown here is derived from an EMBL/GenBank/DDBJ whole genome shotgun (WGS) entry which is preliminary data.</text>
</comment>
<dbReference type="Gramene" id="GBG91809">
    <property type="protein sequence ID" value="GBG91809"/>
    <property type="gene ID" value="CBR_g53698"/>
</dbReference>
<evidence type="ECO:0000313" key="2">
    <source>
        <dbReference type="Proteomes" id="UP000265515"/>
    </source>
</evidence>
<keyword evidence="2" id="KW-1185">Reference proteome</keyword>
<dbReference type="EMBL" id="BFEA01000953">
    <property type="protein sequence ID" value="GBG91809.1"/>
    <property type="molecule type" value="Genomic_DNA"/>
</dbReference>
<sequence>MWPGAWLGMYRELKSSQSPYDLAAKPVFESRKRYLQEEVEAFQLEEQDTALWTDRYPPQIITGELQVVHDGFFPHSGCRLRATIPSFVVDEVFGGVGGLVEAYLTATELERFSRGDLDIHYIYYSLVTPRPQCGDERIQLIELIRSIAPSSSGGWRDESYEWRHPPPSYVWDLLDHELRVGPDYITSIGVLFVDHWDSWWGSEALIAPYQLTRYYEIIGASGYHVAAEVDDGDVDDEEAWEPDWVDSDDENFESEDEVEEADEVDEAEADMIHSPRIVVGFRAYA</sequence>
<protein>
    <submittedName>
        <fullName evidence="1">Uncharacterized protein</fullName>
    </submittedName>
</protein>
<proteinExistence type="predicted"/>
<evidence type="ECO:0000313" key="1">
    <source>
        <dbReference type="EMBL" id="GBG91809.1"/>
    </source>
</evidence>
<gene>
    <name evidence="1" type="ORF">CBR_g53698</name>
</gene>